<proteinExistence type="predicted"/>
<name>A0A7J4XP86_9BACE</name>
<dbReference type="Proteomes" id="UP000422221">
    <property type="component" value="Unassembled WGS sequence"/>
</dbReference>
<protein>
    <submittedName>
        <fullName evidence="2">Right-handed parallel beta-helix repeat-containing protein</fullName>
    </submittedName>
</protein>
<dbReference type="InterPro" id="IPR011050">
    <property type="entry name" value="Pectin_lyase_fold/virulence"/>
</dbReference>
<dbReference type="Gene3D" id="2.160.20.10">
    <property type="entry name" value="Single-stranded right-handed beta-helix, Pectin lyase-like"/>
    <property type="match status" value="2"/>
</dbReference>
<evidence type="ECO:0000313" key="3">
    <source>
        <dbReference type="Proteomes" id="UP000422221"/>
    </source>
</evidence>
<dbReference type="SUPFAM" id="SSF51126">
    <property type="entry name" value="Pectin lyase-like"/>
    <property type="match status" value="1"/>
</dbReference>
<gene>
    <name evidence="2" type="ORF">F3F73_01430</name>
</gene>
<dbReference type="EMBL" id="VWMK01000001">
    <property type="protein sequence ID" value="KAA3770639.1"/>
    <property type="molecule type" value="Genomic_DNA"/>
</dbReference>
<sequence>MEYRLSISIIALLCTVNFAFAGEIWVSVTGNDKHAGTREMPLRTVAQALKQAREWRRLSDPAVEGGINIRLERGIYPQDEILFLRPEDSGTEDSPTVIEAVEPGKAVLSGGIRVTGWKPVTDFPAGLPEVARGKVWVADAPEIGNRILEFRQLWVNGEKAIRTTWLAPGEMKRILDFDTEKREIWVPTPAIKGLENESRLEMTVHQRWAIAILRVKDWEVQGERTRVTFHQPESRLEFQHPWPQPVIGGEKGNSSFTLGNAIRLLDRPGEWYQEYPSGKIYYWPKENVDLSTTEVVAPVLETLLEVDGSLERTVSYISFKGVSFEYASWNRPSLYGHVTLQGGMYLKDAYKLAVPGLPEKAELENQAWIERPGAALQIRGARQINFSGCTFKHLGATGLDYEWAVNNCRVEGCLFTDIGGTALALGAFPAGGFETHVPYMPEDEREYCSDIRIANNLITEVTNEDWGCVGIGAGYVRNMTIEHNEVSYVNYSGICVGWGWTPLDSGMKNNRIHANYVHHFALQLYDAGGLYTLSNQPSSEMTANRIEQLGNAPYATNDRAFYIYFDEATDGYRVKDNWCPEPLFDANRPGPANVWINNGPTVSDSIKSAAGLQPEYNYLKDSIHETN</sequence>
<dbReference type="InterPro" id="IPR006626">
    <property type="entry name" value="PbH1"/>
</dbReference>
<dbReference type="InterPro" id="IPR048482">
    <property type="entry name" value="GH141_ins"/>
</dbReference>
<evidence type="ECO:0000313" key="2">
    <source>
        <dbReference type="EMBL" id="KAA3770639.1"/>
    </source>
</evidence>
<dbReference type="InterPro" id="IPR012334">
    <property type="entry name" value="Pectin_lyas_fold"/>
</dbReference>
<evidence type="ECO:0000259" key="1">
    <source>
        <dbReference type="Pfam" id="PF21231"/>
    </source>
</evidence>
<comment type="caution">
    <text evidence="2">The sequence shown here is derived from an EMBL/GenBank/DDBJ whole genome shotgun (WGS) entry which is preliminary data.</text>
</comment>
<dbReference type="SMART" id="SM00710">
    <property type="entry name" value="PbH1"/>
    <property type="match status" value="3"/>
</dbReference>
<dbReference type="Pfam" id="PF21231">
    <property type="entry name" value="GH141_M"/>
    <property type="match status" value="1"/>
</dbReference>
<reference evidence="2 3" key="1">
    <citation type="journal article" date="2019" name="Nat. Med.">
        <title>A library of human gut bacterial isolates paired with longitudinal multiomics data enables mechanistic microbiome research.</title>
        <authorList>
            <person name="Poyet M."/>
            <person name="Groussin M."/>
            <person name="Gibbons S.M."/>
            <person name="Avila-Pacheco J."/>
            <person name="Jiang X."/>
            <person name="Kearney S.M."/>
            <person name="Perrotta A.R."/>
            <person name="Berdy B."/>
            <person name="Zhao S."/>
            <person name="Lieberman T.D."/>
            <person name="Swanson P.K."/>
            <person name="Smith M."/>
            <person name="Roesemann S."/>
            <person name="Alexander J.E."/>
            <person name="Rich S.A."/>
            <person name="Livny J."/>
            <person name="Vlamakis H."/>
            <person name="Clish C."/>
            <person name="Bullock K."/>
            <person name="Deik A."/>
            <person name="Scott J."/>
            <person name="Pierce K.A."/>
            <person name="Xavier R.J."/>
            <person name="Alm E.J."/>
        </authorList>
    </citation>
    <scope>NUCLEOTIDE SEQUENCE [LARGE SCALE GENOMIC DNA]</scope>
    <source>
        <strain evidence="2 3">BIOML-A10</strain>
    </source>
</reference>
<dbReference type="RefSeq" id="WP_130057862.1">
    <property type="nucleotide sequence ID" value="NZ_JADNPJ010000001.1"/>
</dbReference>
<organism evidence="2 3">
    <name type="scientific">Bacteroides salyersiae</name>
    <dbReference type="NCBI Taxonomy" id="291644"/>
    <lineage>
        <taxon>Bacteria</taxon>
        <taxon>Pseudomonadati</taxon>
        <taxon>Bacteroidota</taxon>
        <taxon>Bacteroidia</taxon>
        <taxon>Bacteroidales</taxon>
        <taxon>Bacteroidaceae</taxon>
        <taxon>Bacteroides</taxon>
    </lineage>
</organism>
<dbReference type="PANTHER" id="PTHR36453:SF1">
    <property type="entry name" value="RIGHT HANDED BETA HELIX DOMAIN-CONTAINING PROTEIN"/>
    <property type="match status" value="1"/>
</dbReference>
<feature type="domain" description="GH141-like insertion" evidence="1">
    <location>
        <begin position="133"/>
        <end position="285"/>
    </location>
</feature>
<accession>A0A7J4XP86</accession>
<dbReference type="PANTHER" id="PTHR36453">
    <property type="entry name" value="SECRETED PROTEIN-RELATED"/>
    <property type="match status" value="1"/>
</dbReference>
<dbReference type="AlphaFoldDB" id="A0A7J4XP86"/>